<name>A0A1I8JBF7_9PLAT</name>
<dbReference type="WBParaSite" id="maker-uti_cns_0046799-snap-gene-0.13-mRNA-1">
    <property type="protein sequence ID" value="maker-uti_cns_0046799-snap-gene-0.13-mRNA-1"/>
    <property type="gene ID" value="maker-uti_cns_0046799-snap-gene-0.13"/>
</dbReference>
<evidence type="ECO:0000313" key="3">
    <source>
        <dbReference type="WBParaSite" id="maker-uti_cns_0046799-snap-gene-0.13-mRNA-1"/>
    </source>
</evidence>
<sequence>MICCAKMNTSSTSTSSVQSSSIVEVDKNCKLSASIAAYKKAVEAETEQKFVAAFWLYRQAAQQMSEALAERPELKHFVTDGGSAAAELLRISTSRALELHRELKIEVPASPEVLAARAAVERLLLQSFTPLPPSPTLQLTDFSTQASATSSRLADTAGWVSALIVGPTAATDLVIAAAMADCPDGVAETADISAAISIATVESERCSRMGRLLMSELMQRPGLLCLRQLDCLFNSDSVISSELRTELLVRVHALRSAAGASGRSSGVRVSRSRILATAASADAIPSSARRRLFDLQLSC</sequence>
<evidence type="ECO:0000313" key="2">
    <source>
        <dbReference type="WBParaSite" id="maker-uti_cns_0000400-snap-gene-0.8-mRNA-1"/>
    </source>
</evidence>
<proteinExistence type="predicted"/>
<reference evidence="2 3" key="1">
    <citation type="submission" date="2016-11" db="UniProtKB">
        <authorList>
            <consortium name="WormBaseParasite"/>
        </authorList>
    </citation>
    <scope>IDENTIFICATION</scope>
</reference>
<dbReference type="Proteomes" id="UP000095280">
    <property type="component" value="Unplaced"/>
</dbReference>
<protein>
    <submittedName>
        <fullName evidence="2 3">MIT domain-containing protein</fullName>
    </submittedName>
</protein>
<evidence type="ECO:0000313" key="1">
    <source>
        <dbReference type="Proteomes" id="UP000095280"/>
    </source>
</evidence>
<keyword evidence="1" id="KW-1185">Reference proteome</keyword>
<accession>A0A1I8JBF7</accession>
<organism evidence="1 3">
    <name type="scientific">Macrostomum lignano</name>
    <dbReference type="NCBI Taxonomy" id="282301"/>
    <lineage>
        <taxon>Eukaryota</taxon>
        <taxon>Metazoa</taxon>
        <taxon>Spiralia</taxon>
        <taxon>Lophotrochozoa</taxon>
        <taxon>Platyhelminthes</taxon>
        <taxon>Rhabditophora</taxon>
        <taxon>Macrostomorpha</taxon>
        <taxon>Macrostomida</taxon>
        <taxon>Macrostomidae</taxon>
        <taxon>Macrostomum</taxon>
    </lineage>
</organism>
<dbReference type="AlphaFoldDB" id="A0A1I8JBF7"/>
<dbReference type="WBParaSite" id="maker-uti_cns_0046800-snap-gene-0.6-mRNA-1">
    <property type="protein sequence ID" value="maker-uti_cns_0046800-snap-gene-0.6-mRNA-1"/>
    <property type="gene ID" value="maker-uti_cns_0046800-snap-gene-0.6"/>
</dbReference>
<dbReference type="WBParaSite" id="maker-uti_cns_0000400-snap-gene-0.8-mRNA-1">
    <property type="protein sequence ID" value="maker-uti_cns_0000400-snap-gene-0.8-mRNA-1"/>
    <property type="gene ID" value="maker-uti_cns_0000400-snap-gene-0.8"/>
</dbReference>